<dbReference type="EMBL" id="CP007142">
    <property type="protein sequence ID" value="AJQ96416.1"/>
    <property type="molecule type" value="Genomic_DNA"/>
</dbReference>
<dbReference type="CDD" id="cd01449">
    <property type="entry name" value="TST_Repeat_2"/>
    <property type="match status" value="1"/>
</dbReference>
<dbReference type="CDD" id="cd01448">
    <property type="entry name" value="TST_Repeat_1"/>
    <property type="match status" value="1"/>
</dbReference>
<dbReference type="PANTHER" id="PTHR11364:SF27">
    <property type="entry name" value="SULFURTRANSFERASE"/>
    <property type="match status" value="1"/>
</dbReference>
<accession>A0A0C5VQ78</accession>
<dbReference type="HOGENOM" id="CLU_031618_0_0_6"/>
<dbReference type="InterPro" id="IPR001307">
    <property type="entry name" value="Thiosulphate_STrfase_CS"/>
</dbReference>
<dbReference type="SMART" id="SM00450">
    <property type="entry name" value="RHOD"/>
    <property type="match status" value="2"/>
</dbReference>
<dbReference type="KEGG" id="gsn:YC6258_04384"/>
<dbReference type="EC" id="2.8.1.1" evidence="4"/>
<dbReference type="AlphaFoldDB" id="A0A0C5VQ78"/>
<evidence type="ECO:0000313" key="5">
    <source>
        <dbReference type="Proteomes" id="UP000032266"/>
    </source>
</evidence>
<keyword evidence="1 4" id="KW-0808">Transferase</keyword>
<sequence>MLISALALEKILESPDLIIIDCRHNLMNPDEGSQLYLESHIPGAIYLNIDSDLSGNIIPGITGRHPLPEKASLTRLINRLGLKQDKKVVCYDAGHGAFAARAWWLLRWAGLQTISILDGGYAQWCQIGLPTAKTIPQLQPSDWLPTFNDELIVTAEWIQNHQQQIQLIDARAADRFKGENETIDPVGGHIPGAICRPFMENLDEHGCFKQTNEIQQRFSNIDKPIIHYCGSGVTACHNIFAMTLAGLQPGRLYPGSWSEWITNKERPVER</sequence>
<dbReference type="STRING" id="1445510.YC6258_04384"/>
<dbReference type="RefSeq" id="WP_044618424.1">
    <property type="nucleotide sequence ID" value="NZ_CP007142.1"/>
</dbReference>
<feature type="domain" description="Rhodanese" evidence="3">
    <location>
        <begin position="161"/>
        <end position="269"/>
    </location>
</feature>
<evidence type="ECO:0000256" key="2">
    <source>
        <dbReference type="ARBA" id="ARBA00022737"/>
    </source>
</evidence>
<evidence type="ECO:0000256" key="1">
    <source>
        <dbReference type="ARBA" id="ARBA00022679"/>
    </source>
</evidence>
<keyword evidence="5" id="KW-1185">Reference proteome</keyword>
<dbReference type="PROSITE" id="PS00380">
    <property type="entry name" value="RHODANESE_1"/>
    <property type="match status" value="1"/>
</dbReference>
<evidence type="ECO:0000259" key="3">
    <source>
        <dbReference type="PROSITE" id="PS50206"/>
    </source>
</evidence>
<reference evidence="4 5" key="1">
    <citation type="submission" date="2014-01" db="EMBL/GenBank/DDBJ databases">
        <title>Full genme sequencing of cellulolytic bacterium Gynuella sunshinyii YC6258T gen. nov., sp. nov.</title>
        <authorList>
            <person name="Khan H."/>
            <person name="Chung E.J."/>
            <person name="Chung Y.R."/>
        </authorList>
    </citation>
    <scope>NUCLEOTIDE SEQUENCE [LARGE SCALE GENOMIC DNA]</scope>
    <source>
        <strain evidence="4 5">YC6258</strain>
    </source>
</reference>
<dbReference type="PROSITE" id="PS50206">
    <property type="entry name" value="RHODANESE_3"/>
    <property type="match status" value="2"/>
</dbReference>
<dbReference type="GO" id="GO:0004792">
    <property type="term" value="F:thiosulfate-cyanide sulfurtransferase activity"/>
    <property type="evidence" value="ECO:0007669"/>
    <property type="project" value="UniProtKB-EC"/>
</dbReference>
<protein>
    <submittedName>
        <fullName evidence="4">Rhodanese-related sulfurtransferase</fullName>
        <ecNumber evidence="4">2.8.1.1</ecNumber>
    </submittedName>
</protein>
<dbReference type="PANTHER" id="PTHR11364">
    <property type="entry name" value="THIOSULFATE SULFERTANSFERASE"/>
    <property type="match status" value="1"/>
</dbReference>
<dbReference type="PATRIC" id="fig|1445510.3.peg.4349"/>
<dbReference type="OrthoDB" id="9781034at2"/>
<dbReference type="SUPFAM" id="SSF52821">
    <property type="entry name" value="Rhodanese/Cell cycle control phosphatase"/>
    <property type="match status" value="2"/>
</dbReference>
<dbReference type="InterPro" id="IPR045078">
    <property type="entry name" value="TST/MPST-like"/>
</dbReference>
<feature type="domain" description="Rhodanese" evidence="3">
    <location>
        <begin position="13"/>
        <end position="133"/>
    </location>
</feature>
<proteinExistence type="predicted"/>
<keyword evidence="2" id="KW-0677">Repeat</keyword>
<dbReference type="InterPro" id="IPR036873">
    <property type="entry name" value="Rhodanese-like_dom_sf"/>
</dbReference>
<dbReference type="InterPro" id="IPR001763">
    <property type="entry name" value="Rhodanese-like_dom"/>
</dbReference>
<dbReference type="Gene3D" id="3.40.250.10">
    <property type="entry name" value="Rhodanese-like domain"/>
    <property type="match status" value="2"/>
</dbReference>
<name>A0A0C5VQ78_9GAMM</name>
<gene>
    <name evidence="4" type="ORF">YC6258_04384</name>
</gene>
<evidence type="ECO:0000313" key="4">
    <source>
        <dbReference type="EMBL" id="AJQ96416.1"/>
    </source>
</evidence>
<dbReference type="Pfam" id="PF00581">
    <property type="entry name" value="Rhodanese"/>
    <property type="match status" value="2"/>
</dbReference>
<organism evidence="4 5">
    <name type="scientific">Gynuella sunshinyii YC6258</name>
    <dbReference type="NCBI Taxonomy" id="1445510"/>
    <lineage>
        <taxon>Bacteria</taxon>
        <taxon>Pseudomonadati</taxon>
        <taxon>Pseudomonadota</taxon>
        <taxon>Gammaproteobacteria</taxon>
        <taxon>Oceanospirillales</taxon>
        <taxon>Saccharospirillaceae</taxon>
        <taxon>Gynuella</taxon>
    </lineage>
</organism>
<dbReference type="Proteomes" id="UP000032266">
    <property type="component" value="Chromosome"/>
</dbReference>